<keyword evidence="3" id="KW-1185">Reference proteome</keyword>
<protein>
    <submittedName>
        <fullName evidence="2">Uncharacterized protein</fullName>
    </submittedName>
</protein>
<dbReference type="RefSeq" id="WP_392016772.1">
    <property type="nucleotide sequence ID" value="NZ_JBIBSS010000040.1"/>
</dbReference>
<evidence type="ECO:0000313" key="3">
    <source>
        <dbReference type="Proteomes" id="UP001604282"/>
    </source>
</evidence>
<reference evidence="2 3" key="1">
    <citation type="submission" date="2024-10" db="EMBL/GenBank/DDBJ databases">
        <title>The Natural Products Discovery Center: Release of the First 8490 Sequenced Strains for Exploring Actinobacteria Biosynthetic Diversity.</title>
        <authorList>
            <person name="Kalkreuter E."/>
            <person name="Kautsar S.A."/>
            <person name="Yang D."/>
            <person name="Bader C.D."/>
            <person name="Teijaro C.N."/>
            <person name="Fluegel L."/>
            <person name="Davis C.M."/>
            <person name="Simpson J.R."/>
            <person name="Lauterbach L."/>
            <person name="Steele A.D."/>
            <person name="Gui C."/>
            <person name="Meng S."/>
            <person name="Li G."/>
            <person name="Viehrig K."/>
            <person name="Ye F."/>
            <person name="Su P."/>
            <person name="Kiefer A.F."/>
            <person name="Nichols A."/>
            <person name="Cepeda A.J."/>
            <person name="Yan W."/>
            <person name="Fan B."/>
            <person name="Jiang Y."/>
            <person name="Adhikari A."/>
            <person name="Zheng C.-J."/>
            <person name="Schuster L."/>
            <person name="Cowan T.M."/>
            <person name="Smanski M.J."/>
            <person name="Chevrette M.G."/>
            <person name="De Carvalho L.P.S."/>
            <person name="Shen B."/>
        </authorList>
    </citation>
    <scope>NUCLEOTIDE SEQUENCE [LARGE SCALE GENOMIC DNA]</scope>
    <source>
        <strain evidence="2 3">NPDC048229</strain>
    </source>
</reference>
<evidence type="ECO:0000313" key="2">
    <source>
        <dbReference type="EMBL" id="MFG3193284.1"/>
    </source>
</evidence>
<sequence length="153" mass="14629">MDRQTDITAVRRAVALAARGPGAPLPVPVAGRVVTDASGPHPAVRRAVGTKAAAAGPGARVPDGAAPTPISAGDAETAPPEAVRPRGPATGGPSAPALQGADPTAPVLPGAGPTAPARAGITLPADALRLDAGETAPIGPDPRTTAVPTPKGA</sequence>
<accession>A0ABW7C417</accession>
<comment type="caution">
    <text evidence="2">The sequence shown here is derived from an EMBL/GenBank/DDBJ whole genome shotgun (WGS) entry which is preliminary data.</text>
</comment>
<dbReference type="Proteomes" id="UP001604282">
    <property type="component" value="Unassembled WGS sequence"/>
</dbReference>
<feature type="region of interest" description="Disordered" evidence="1">
    <location>
        <begin position="34"/>
        <end position="153"/>
    </location>
</feature>
<dbReference type="EMBL" id="JBICZW010000028">
    <property type="protein sequence ID" value="MFG3193284.1"/>
    <property type="molecule type" value="Genomic_DNA"/>
</dbReference>
<evidence type="ECO:0000256" key="1">
    <source>
        <dbReference type="SAM" id="MobiDB-lite"/>
    </source>
</evidence>
<name>A0ABW7C417_9ACTN</name>
<feature type="compositionally biased region" description="Low complexity" evidence="1">
    <location>
        <begin position="109"/>
        <end position="120"/>
    </location>
</feature>
<proteinExistence type="predicted"/>
<organism evidence="2 3">
    <name type="scientific">Streptomyces omiyaensis</name>
    <dbReference type="NCBI Taxonomy" id="68247"/>
    <lineage>
        <taxon>Bacteria</taxon>
        <taxon>Bacillati</taxon>
        <taxon>Actinomycetota</taxon>
        <taxon>Actinomycetes</taxon>
        <taxon>Kitasatosporales</taxon>
        <taxon>Streptomycetaceae</taxon>
        <taxon>Streptomyces</taxon>
    </lineage>
</organism>
<gene>
    <name evidence="2" type="ORF">ACGFYS_30640</name>
</gene>